<feature type="transmembrane region" description="Helical" evidence="3">
    <location>
        <begin position="88"/>
        <end position="111"/>
    </location>
</feature>
<evidence type="ECO:0000313" key="6">
    <source>
        <dbReference type="Proteomes" id="UP000199024"/>
    </source>
</evidence>
<dbReference type="EMBL" id="FOZL01000001">
    <property type="protein sequence ID" value="SFS15096.1"/>
    <property type="molecule type" value="Genomic_DNA"/>
</dbReference>
<feature type="transmembrane region" description="Helical" evidence="3">
    <location>
        <begin position="20"/>
        <end position="43"/>
    </location>
</feature>
<dbReference type="GO" id="GO:1902201">
    <property type="term" value="P:negative regulation of bacterial-type flagellum-dependent cell motility"/>
    <property type="evidence" value="ECO:0007669"/>
    <property type="project" value="TreeGrafter"/>
</dbReference>
<feature type="transmembrane region" description="Helical" evidence="3">
    <location>
        <begin position="232"/>
        <end position="253"/>
    </location>
</feature>
<dbReference type="Pfam" id="PF00990">
    <property type="entry name" value="GGDEF"/>
    <property type="match status" value="1"/>
</dbReference>
<feature type="domain" description="GGDEF" evidence="4">
    <location>
        <begin position="328"/>
        <end position="461"/>
    </location>
</feature>
<accession>A0A1I6MHB1</accession>
<keyword evidence="3" id="KW-0472">Membrane</keyword>
<dbReference type="SMART" id="SM00267">
    <property type="entry name" value="GGDEF"/>
    <property type="match status" value="1"/>
</dbReference>
<evidence type="ECO:0000256" key="3">
    <source>
        <dbReference type="SAM" id="Phobius"/>
    </source>
</evidence>
<dbReference type="GO" id="GO:0005886">
    <property type="term" value="C:plasma membrane"/>
    <property type="evidence" value="ECO:0007669"/>
    <property type="project" value="TreeGrafter"/>
</dbReference>
<dbReference type="Proteomes" id="UP000199024">
    <property type="component" value="Unassembled WGS sequence"/>
</dbReference>
<sequence length="461" mass="49867">MRQPAQPLSSEQPDPRVLSLLGVVQAIFLAVAGGVAGLVLIAWLVPPFAPLMPNFWNLMKVNTTLMVLGSAIAIFLTQPRRSALSLHIARVIAIVVVCLAAATLAEFAFHINLHIDTLFAADALSPIPGRPSLQTAITFVVAGIVLTNIRARKGLLSLLIDSLTLLLSLLVLTFFSGFMFGALRLYGLSLQTRVAPPTLLCMFLLAVTIFNRRAEYGVFSILVGGGIGGRTARLAAPWALVLPFTLSGARGLLQTYTPLPEEYSLALTASIMAIFGLCLILVLSRRVNRLEHAIRELSLRDELTGIYNRRGFYLLAEQAYLLAQRAGAPFFVLFVDLDYLKLINDALGHEVGSERLKQIAQILGKTFRETDVVGRLGGDEFIAAGRADALDLHVAMARLEDTVAALNRADPGQRYPISFSLGLVVSPPASTETLDSLIERADAVMYEAKRTKKRAGGPTLA</sequence>
<dbReference type="OrthoDB" id="9812358at2"/>
<organism evidence="5 6">
    <name type="scientific">Granulicella pectinivorans</name>
    <dbReference type="NCBI Taxonomy" id="474950"/>
    <lineage>
        <taxon>Bacteria</taxon>
        <taxon>Pseudomonadati</taxon>
        <taxon>Acidobacteriota</taxon>
        <taxon>Terriglobia</taxon>
        <taxon>Terriglobales</taxon>
        <taxon>Acidobacteriaceae</taxon>
        <taxon>Granulicella</taxon>
    </lineage>
</organism>
<dbReference type="InterPro" id="IPR029787">
    <property type="entry name" value="Nucleotide_cyclase"/>
</dbReference>
<keyword evidence="3" id="KW-1133">Transmembrane helix</keyword>
<dbReference type="PROSITE" id="PS50887">
    <property type="entry name" value="GGDEF"/>
    <property type="match status" value="1"/>
</dbReference>
<feature type="transmembrane region" description="Helical" evidence="3">
    <location>
        <begin position="194"/>
        <end position="211"/>
    </location>
</feature>
<proteinExistence type="predicted"/>
<comment type="catalytic activity">
    <reaction evidence="2">
        <text>2 GTP = 3',3'-c-di-GMP + 2 diphosphate</text>
        <dbReference type="Rhea" id="RHEA:24898"/>
        <dbReference type="ChEBI" id="CHEBI:33019"/>
        <dbReference type="ChEBI" id="CHEBI:37565"/>
        <dbReference type="ChEBI" id="CHEBI:58805"/>
        <dbReference type="EC" id="2.7.7.65"/>
    </reaction>
</comment>
<dbReference type="InterPro" id="IPR000160">
    <property type="entry name" value="GGDEF_dom"/>
</dbReference>
<dbReference type="GO" id="GO:0052621">
    <property type="term" value="F:diguanylate cyclase activity"/>
    <property type="evidence" value="ECO:0007669"/>
    <property type="project" value="UniProtKB-EC"/>
</dbReference>
<evidence type="ECO:0000259" key="4">
    <source>
        <dbReference type="PROSITE" id="PS50887"/>
    </source>
</evidence>
<evidence type="ECO:0000256" key="1">
    <source>
        <dbReference type="ARBA" id="ARBA00012528"/>
    </source>
</evidence>
<dbReference type="EC" id="2.7.7.65" evidence="1"/>
<evidence type="ECO:0000256" key="2">
    <source>
        <dbReference type="ARBA" id="ARBA00034247"/>
    </source>
</evidence>
<dbReference type="InterPro" id="IPR050469">
    <property type="entry name" value="Diguanylate_Cyclase"/>
</dbReference>
<dbReference type="SUPFAM" id="SSF55073">
    <property type="entry name" value="Nucleotide cyclase"/>
    <property type="match status" value="1"/>
</dbReference>
<dbReference type="GO" id="GO:0043709">
    <property type="term" value="P:cell adhesion involved in single-species biofilm formation"/>
    <property type="evidence" value="ECO:0007669"/>
    <property type="project" value="TreeGrafter"/>
</dbReference>
<keyword evidence="3" id="KW-0812">Transmembrane</keyword>
<dbReference type="AlphaFoldDB" id="A0A1I6MHB1"/>
<feature type="transmembrane region" description="Helical" evidence="3">
    <location>
        <begin position="131"/>
        <end position="151"/>
    </location>
</feature>
<dbReference type="PANTHER" id="PTHR45138:SF9">
    <property type="entry name" value="DIGUANYLATE CYCLASE DGCM-RELATED"/>
    <property type="match status" value="1"/>
</dbReference>
<name>A0A1I6MHB1_9BACT</name>
<feature type="transmembrane region" description="Helical" evidence="3">
    <location>
        <begin position="55"/>
        <end position="76"/>
    </location>
</feature>
<keyword evidence="6" id="KW-1185">Reference proteome</keyword>
<protein>
    <recommendedName>
        <fullName evidence="1">diguanylate cyclase</fullName>
        <ecNumber evidence="1">2.7.7.65</ecNumber>
    </recommendedName>
</protein>
<dbReference type="CDD" id="cd01949">
    <property type="entry name" value="GGDEF"/>
    <property type="match status" value="1"/>
</dbReference>
<feature type="transmembrane region" description="Helical" evidence="3">
    <location>
        <begin position="163"/>
        <end position="182"/>
    </location>
</feature>
<dbReference type="STRING" id="474950.SAMN05421771_2648"/>
<reference evidence="5 6" key="1">
    <citation type="submission" date="2016-10" db="EMBL/GenBank/DDBJ databases">
        <authorList>
            <person name="de Groot N.N."/>
        </authorList>
    </citation>
    <scope>NUCLEOTIDE SEQUENCE [LARGE SCALE GENOMIC DNA]</scope>
    <source>
        <strain evidence="5 6">DSM 21001</strain>
    </source>
</reference>
<dbReference type="RefSeq" id="WP_089839555.1">
    <property type="nucleotide sequence ID" value="NZ_FOZL01000001.1"/>
</dbReference>
<feature type="transmembrane region" description="Helical" evidence="3">
    <location>
        <begin position="265"/>
        <end position="283"/>
    </location>
</feature>
<dbReference type="NCBIfam" id="TIGR00254">
    <property type="entry name" value="GGDEF"/>
    <property type="match status" value="1"/>
</dbReference>
<gene>
    <name evidence="5" type="ORF">SAMN05421771_2648</name>
</gene>
<dbReference type="Gene3D" id="3.30.70.270">
    <property type="match status" value="1"/>
</dbReference>
<dbReference type="PANTHER" id="PTHR45138">
    <property type="entry name" value="REGULATORY COMPONENTS OF SENSORY TRANSDUCTION SYSTEM"/>
    <property type="match status" value="1"/>
</dbReference>
<evidence type="ECO:0000313" key="5">
    <source>
        <dbReference type="EMBL" id="SFS15096.1"/>
    </source>
</evidence>
<dbReference type="InterPro" id="IPR043128">
    <property type="entry name" value="Rev_trsase/Diguanyl_cyclase"/>
</dbReference>